<dbReference type="AlphaFoldDB" id="A0A2C5WHS9"/>
<gene>
    <name evidence="1" type="ORF">CRX57_27130</name>
</gene>
<protein>
    <recommendedName>
        <fullName evidence="3">HEAT repeat domain-containing protein</fullName>
    </recommendedName>
</protein>
<dbReference type="Proteomes" id="UP000222460">
    <property type="component" value="Unassembled WGS sequence"/>
</dbReference>
<evidence type="ECO:0008006" key="3">
    <source>
        <dbReference type="Google" id="ProtNLM"/>
    </source>
</evidence>
<comment type="caution">
    <text evidence="1">The sequence shown here is derived from an EMBL/GenBank/DDBJ whole genome shotgun (WGS) entry which is preliminary data.</text>
</comment>
<name>A0A2C5WHS9_PSEPU</name>
<dbReference type="EMBL" id="PDKZ01000002">
    <property type="protein sequence ID" value="PHH43734.1"/>
    <property type="molecule type" value="Genomic_DNA"/>
</dbReference>
<proteinExistence type="predicted"/>
<sequence length="89" mass="9708">MANKTDAHVVAALVAMGLNERDRRWAQNACLVLFESEQETIVASAVNALGKLDGLEMEAVLPALQRVKRRFPALERTVAETMGEIAMVA</sequence>
<evidence type="ECO:0000313" key="2">
    <source>
        <dbReference type="Proteomes" id="UP000222460"/>
    </source>
</evidence>
<evidence type="ECO:0000313" key="1">
    <source>
        <dbReference type="EMBL" id="PHH43734.1"/>
    </source>
</evidence>
<accession>A0A2C5WHS9</accession>
<organism evidence="1 2">
    <name type="scientific">Pseudomonas putida</name>
    <name type="common">Arthrobacter siderocapsulatus</name>
    <dbReference type="NCBI Taxonomy" id="303"/>
    <lineage>
        <taxon>Bacteria</taxon>
        <taxon>Pseudomonadati</taxon>
        <taxon>Pseudomonadota</taxon>
        <taxon>Gammaproteobacteria</taxon>
        <taxon>Pseudomonadales</taxon>
        <taxon>Pseudomonadaceae</taxon>
        <taxon>Pseudomonas</taxon>
    </lineage>
</organism>
<reference evidence="2" key="1">
    <citation type="submission" date="2017-10" db="EMBL/GenBank/DDBJ databases">
        <title>FDA dAtabase for Regulatory Grade micrObial Sequences (FDA-ARGOS): Supporting development and validation of Infectious Disease Dx tests.</title>
        <authorList>
            <person name="Goldberg B."/>
            <person name="Campos J."/>
            <person name="Tallon L."/>
            <person name="Sadzewicz L."/>
            <person name="Ott S."/>
            <person name="Zhao X."/>
            <person name="Nagaraj S."/>
            <person name="Vavikolanu K."/>
            <person name="Aluvathingal J."/>
            <person name="Nadendla S."/>
            <person name="Geyer C."/>
            <person name="Sichtig H."/>
        </authorList>
    </citation>
    <scope>NUCLEOTIDE SEQUENCE [LARGE SCALE GENOMIC DNA]</scope>
    <source>
        <strain evidence="2">FDAARGOS_376</strain>
    </source>
</reference>
<dbReference type="RefSeq" id="WP_098968210.1">
    <property type="nucleotide sequence ID" value="NZ_PDKZ01000002.1"/>
</dbReference>